<dbReference type="AlphaFoldDB" id="A0A2S4PNT6"/>
<name>A0A2S4PNT6_9PEZI</name>
<evidence type="ECO:0000313" key="1">
    <source>
        <dbReference type="EMBL" id="POS83664.1"/>
    </source>
</evidence>
<evidence type="ECO:0000313" key="2">
    <source>
        <dbReference type="Proteomes" id="UP000237438"/>
    </source>
</evidence>
<accession>A0A2S4PNT6</accession>
<organism evidence="1 2">
    <name type="scientific">Erysiphe pulchra</name>
    <dbReference type="NCBI Taxonomy" id="225359"/>
    <lineage>
        <taxon>Eukaryota</taxon>
        <taxon>Fungi</taxon>
        <taxon>Dikarya</taxon>
        <taxon>Ascomycota</taxon>
        <taxon>Pezizomycotina</taxon>
        <taxon>Leotiomycetes</taxon>
        <taxon>Erysiphales</taxon>
        <taxon>Erysiphaceae</taxon>
        <taxon>Erysiphe</taxon>
    </lineage>
</organism>
<dbReference type="OrthoDB" id="5439908at2759"/>
<dbReference type="Proteomes" id="UP000237438">
    <property type="component" value="Unassembled WGS sequence"/>
</dbReference>
<sequence>MACEKWAGTVDVILNILLEHNALGSPLSNLARLAVTPCETSTQFSRRLRQLIFTLPSDVLLGEQAREVIQQHVRQFLHRTWTYIQQHTSSLPSDELADKILQITEENSQSSYELFDGFTCSKTAWAAVKNEYKRVRPKDVRKLESQITHWKKEKGLSIKRAWMQLKDLRTKLVEADEEKSSANTESSLFGFLLEGLDPEIYDTAKLVLDYNGSWHSSIIVSECT</sequence>
<protein>
    <submittedName>
        <fullName evidence="1">Uncharacterized protein</fullName>
    </submittedName>
</protein>
<reference evidence="1 2" key="1">
    <citation type="submission" date="2017-10" db="EMBL/GenBank/DDBJ databases">
        <title>Development of genomic resources for the powdery mildew, Erysiphe pulchra.</title>
        <authorList>
            <person name="Wadl P.A."/>
            <person name="Mack B.M."/>
            <person name="Moore G."/>
            <person name="Beltz S.B."/>
        </authorList>
    </citation>
    <scope>NUCLEOTIDE SEQUENCE [LARGE SCALE GENOMIC DNA]</scope>
    <source>
        <strain evidence="1">Cflorida</strain>
    </source>
</reference>
<dbReference type="EMBL" id="PEDP01001432">
    <property type="protein sequence ID" value="POS83664.1"/>
    <property type="molecule type" value="Genomic_DNA"/>
</dbReference>
<keyword evidence="2" id="KW-1185">Reference proteome</keyword>
<gene>
    <name evidence="1" type="ORF">EPUL_002719</name>
</gene>
<comment type="caution">
    <text evidence="1">The sequence shown here is derived from an EMBL/GenBank/DDBJ whole genome shotgun (WGS) entry which is preliminary data.</text>
</comment>
<proteinExistence type="predicted"/>